<proteinExistence type="inferred from homology"/>
<dbReference type="AlphaFoldDB" id="A0A194VG74"/>
<dbReference type="SUPFAM" id="SSF52129">
    <property type="entry name" value="Caspase-like"/>
    <property type="match status" value="1"/>
</dbReference>
<name>A0A194VG74_CYTMA</name>
<dbReference type="InterPro" id="IPR011600">
    <property type="entry name" value="Pept_C14_caspase"/>
</dbReference>
<keyword evidence="7" id="KW-1185">Reference proteome</keyword>
<evidence type="ECO:0000256" key="1">
    <source>
        <dbReference type="ARBA" id="ARBA00009005"/>
    </source>
</evidence>
<accession>A0A194VG74</accession>
<evidence type="ECO:0000256" key="4">
    <source>
        <dbReference type="ARBA" id="ARBA00023145"/>
    </source>
</evidence>
<dbReference type="OrthoDB" id="3223806at2759"/>
<keyword evidence="3" id="KW-0378">Hydrolase</keyword>
<dbReference type="PANTHER" id="PTHR48104:SF30">
    <property type="entry name" value="METACASPASE-1"/>
    <property type="match status" value="1"/>
</dbReference>
<dbReference type="PANTHER" id="PTHR48104">
    <property type="entry name" value="METACASPASE-4"/>
    <property type="match status" value="1"/>
</dbReference>
<evidence type="ECO:0000256" key="3">
    <source>
        <dbReference type="ARBA" id="ARBA00022807"/>
    </source>
</evidence>
<keyword evidence="3" id="KW-0788">Thiol protease</keyword>
<keyword evidence="2" id="KW-0053">Apoptosis</keyword>
<comment type="similarity">
    <text evidence="1">Belongs to the peptidase C14B family.</text>
</comment>
<dbReference type="GO" id="GO:0004197">
    <property type="term" value="F:cysteine-type endopeptidase activity"/>
    <property type="evidence" value="ECO:0007669"/>
    <property type="project" value="InterPro"/>
</dbReference>
<dbReference type="GO" id="GO:0005737">
    <property type="term" value="C:cytoplasm"/>
    <property type="evidence" value="ECO:0007669"/>
    <property type="project" value="TreeGrafter"/>
</dbReference>
<dbReference type="GO" id="GO:0006915">
    <property type="term" value="P:apoptotic process"/>
    <property type="evidence" value="ECO:0007669"/>
    <property type="project" value="UniProtKB-KW"/>
</dbReference>
<protein>
    <submittedName>
        <fullName evidence="6">Metacaspase-1</fullName>
    </submittedName>
</protein>
<dbReference type="InterPro" id="IPR050452">
    <property type="entry name" value="Metacaspase"/>
</dbReference>
<dbReference type="GO" id="GO:0006508">
    <property type="term" value="P:proteolysis"/>
    <property type="evidence" value="ECO:0007669"/>
    <property type="project" value="InterPro"/>
</dbReference>
<keyword evidence="3" id="KW-0645">Protease</keyword>
<evidence type="ECO:0000313" key="7">
    <source>
        <dbReference type="Proteomes" id="UP000078576"/>
    </source>
</evidence>
<reference evidence="7" key="1">
    <citation type="submission" date="2014-12" db="EMBL/GenBank/DDBJ databases">
        <title>Genome Sequence of Valsa Canker Pathogens Uncovers a Specific Adaption of Colonization on Woody Bark.</title>
        <authorList>
            <person name="Yin Z."/>
            <person name="Liu H."/>
            <person name="Gao X."/>
            <person name="Li Z."/>
            <person name="Song N."/>
            <person name="Ke X."/>
            <person name="Dai Q."/>
            <person name="Wu Y."/>
            <person name="Sun Y."/>
            <person name="Xu J.-R."/>
            <person name="Kang Z.K."/>
            <person name="Wang L."/>
            <person name="Huang L."/>
        </authorList>
    </citation>
    <scope>NUCLEOTIDE SEQUENCE [LARGE SCALE GENOMIC DNA]</scope>
    <source>
        <strain evidence="7">SXYL134</strain>
    </source>
</reference>
<evidence type="ECO:0000313" key="6">
    <source>
        <dbReference type="EMBL" id="KUI63010.1"/>
    </source>
</evidence>
<dbReference type="Proteomes" id="UP000078576">
    <property type="component" value="Unassembled WGS sequence"/>
</dbReference>
<keyword evidence="4" id="KW-0865">Zymogen</keyword>
<dbReference type="Pfam" id="PF00656">
    <property type="entry name" value="Peptidase_C14"/>
    <property type="match status" value="1"/>
</dbReference>
<evidence type="ECO:0000256" key="2">
    <source>
        <dbReference type="ARBA" id="ARBA00022703"/>
    </source>
</evidence>
<feature type="domain" description="Peptidase C14 caspase" evidence="5">
    <location>
        <begin position="314"/>
        <end position="565"/>
    </location>
</feature>
<evidence type="ECO:0000259" key="5">
    <source>
        <dbReference type="Pfam" id="PF00656"/>
    </source>
</evidence>
<organism evidence="6 7">
    <name type="scientific">Cytospora mali</name>
    <name type="common">Apple Valsa canker fungus</name>
    <name type="synonym">Valsa mali</name>
    <dbReference type="NCBI Taxonomy" id="578113"/>
    <lineage>
        <taxon>Eukaryota</taxon>
        <taxon>Fungi</taxon>
        <taxon>Dikarya</taxon>
        <taxon>Ascomycota</taxon>
        <taxon>Pezizomycotina</taxon>
        <taxon>Sordariomycetes</taxon>
        <taxon>Sordariomycetidae</taxon>
        <taxon>Diaporthales</taxon>
        <taxon>Cytosporaceae</taxon>
        <taxon>Cytospora</taxon>
    </lineage>
</organism>
<dbReference type="EMBL" id="KN714851">
    <property type="protein sequence ID" value="KUI63010.1"/>
    <property type="molecule type" value="Genomic_DNA"/>
</dbReference>
<gene>
    <name evidence="6" type="ORF">VP1G_10139</name>
</gene>
<dbReference type="InterPro" id="IPR029030">
    <property type="entry name" value="Caspase-like_dom_sf"/>
</dbReference>
<sequence length="906" mass="100680">MNGHEKSTYLVFRHGKDPEKLKLGNLVIYPDNPVDDDHHSCLYSLSDLHQWTGEPQTEQSLSIEVQDSRGKHASLNALSFFEAERGRLSTSCMRIAGKNARRFQIDQTPKFLNEMIMNSPGAKDWLNSRITVAKHMYYLNQLKFGSSRHPQIWMVTGVQLLSDVTVEYEESSSKTAGLRFKVPAREMATLAVNFVLADDSMVSGGASASQSKLGKRNVRYTHTNERVWAAQFRRLKVDFLRAGGPGLVPDQKISLKSLLDLGHLGIKGTVPQGVDEASQITGVGEDDAGEMKVAMTETDRELFGKFMTASTSGKRALLIGGAERDLTGVQNDLKVMSDLLLGLRFDISLCYGNMATRDGILHAWGQLIQQTGNGDTVVVYYSGHGSICRSIQYEDLRIQYIIPVDIEQSTKDDFRGILDVELSHLVCALTDRTHNVTIVLDCCHSERAAREPTGSGVRSWSPASAEDIDAHMRRLERSGLHQRRYTEGNPHSVRIVAAEDDQSAYEDKGIGGVEKMGNLTRELVLEIQRIGNTIASWDAVLSQLRNTLDHGRSKSQRPQIEGPKMRVLFSLERLTYFGQLGVKGGMNTLEGPSLMGGSLVGIREGDQYAIMPSTALTVDETRKVADATVNFVYPTSADVTLRFVDGVHEVPEGARAFPVKGFRPGYDVRICVNNELIKTRLHDRIRSALFIHEADSQDKTHIPFATVAEAEGKLVLLCRHDDPLFEYPLPTIPGADHDEAADNAVYQVQKLARADQVLTMVPEEDDILDDSQVSIEIGRVKERRCVQFPDGEKKSFKEDGSAYLKISNNGDYTVFAHAFLLTSIGTIKWLSEGSPSGHELHPKGTPYFPYQTADTYHGRIIITEPINFGWPAWIPRRGPLREAFAVILTSGKADLGFLRTEFRMDA</sequence>
<dbReference type="Gene3D" id="3.40.50.1460">
    <property type="match status" value="1"/>
</dbReference>